<dbReference type="Proteomes" id="UP001476798">
    <property type="component" value="Unassembled WGS sequence"/>
</dbReference>
<sequence>MESLTLSDIEQKYYSELFVYCDTDNTKKVASNGRVLDLFRAAQLPSEVVLQITELCGATRLGHFGRSQFYIALKLIAIAQSGLPLRVESLNSGEPKLEFSHCQCGAFYESLCFLHVGQEYTTML</sequence>
<dbReference type="Pfam" id="PF12763">
    <property type="entry name" value="EH"/>
    <property type="match status" value="1"/>
</dbReference>
<accession>A0ABV0NBV8</accession>
<dbReference type="PROSITE" id="PS50031">
    <property type="entry name" value="EH"/>
    <property type="match status" value="1"/>
</dbReference>
<dbReference type="EMBL" id="JAHRIO010031656">
    <property type="protein sequence ID" value="MEQ2168872.1"/>
    <property type="molecule type" value="Genomic_DNA"/>
</dbReference>
<reference evidence="2 3" key="1">
    <citation type="submission" date="2021-06" db="EMBL/GenBank/DDBJ databases">
        <authorList>
            <person name="Palmer J.M."/>
        </authorList>
    </citation>
    <scope>NUCLEOTIDE SEQUENCE [LARGE SCALE GENOMIC DNA]</scope>
    <source>
        <strain evidence="2 3">GA_2019</strain>
        <tissue evidence="2">Muscle</tissue>
    </source>
</reference>
<protein>
    <submittedName>
        <fullName evidence="2">RalBP1-associated Eps domain-containing protein 1</fullName>
    </submittedName>
</protein>
<dbReference type="PANTHER" id="PTHR11216:SF63">
    <property type="entry name" value="RALBP1-ASSOCIATED EPS DOMAIN-CONTAINING PROTEIN 1"/>
    <property type="match status" value="1"/>
</dbReference>
<keyword evidence="3" id="KW-1185">Reference proteome</keyword>
<evidence type="ECO:0000313" key="3">
    <source>
        <dbReference type="Proteomes" id="UP001476798"/>
    </source>
</evidence>
<feature type="domain" description="EH" evidence="1">
    <location>
        <begin position="10"/>
        <end position="82"/>
    </location>
</feature>
<comment type="caution">
    <text evidence="2">The sequence shown here is derived from an EMBL/GenBank/DDBJ whole genome shotgun (WGS) entry which is preliminary data.</text>
</comment>
<name>A0ABV0NBV8_9TELE</name>
<dbReference type="InterPro" id="IPR000261">
    <property type="entry name" value="EH_dom"/>
</dbReference>
<dbReference type="PANTHER" id="PTHR11216">
    <property type="entry name" value="EH DOMAIN"/>
    <property type="match status" value="1"/>
</dbReference>
<dbReference type="InterPro" id="IPR011992">
    <property type="entry name" value="EF-hand-dom_pair"/>
</dbReference>
<organism evidence="2 3">
    <name type="scientific">Goodea atripinnis</name>
    <dbReference type="NCBI Taxonomy" id="208336"/>
    <lineage>
        <taxon>Eukaryota</taxon>
        <taxon>Metazoa</taxon>
        <taxon>Chordata</taxon>
        <taxon>Craniata</taxon>
        <taxon>Vertebrata</taxon>
        <taxon>Euteleostomi</taxon>
        <taxon>Actinopterygii</taxon>
        <taxon>Neopterygii</taxon>
        <taxon>Teleostei</taxon>
        <taxon>Neoteleostei</taxon>
        <taxon>Acanthomorphata</taxon>
        <taxon>Ovalentaria</taxon>
        <taxon>Atherinomorphae</taxon>
        <taxon>Cyprinodontiformes</taxon>
        <taxon>Goodeidae</taxon>
        <taxon>Goodea</taxon>
    </lineage>
</organism>
<dbReference type="SMART" id="SM00027">
    <property type="entry name" value="EH"/>
    <property type="match status" value="1"/>
</dbReference>
<evidence type="ECO:0000313" key="2">
    <source>
        <dbReference type="EMBL" id="MEQ2168872.1"/>
    </source>
</evidence>
<gene>
    <name evidence="2" type="primary">REPS1</name>
    <name evidence="2" type="ORF">GOODEAATRI_019109</name>
</gene>
<dbReference type="Gene3D" id="1.10.238.10">
    <property type="entry name" value="EF-hand"/>
    <property type="match status" value="1"/>
</dbReference>
<proteinExistence type="predicted"/>
<dbReference type="SUPFAM" id="SSF47473">
    <property type="entry name" value="EF-hand"/>
    <property type="match status" value="1"/>
</dbReference>
<evidence type="ECO:0000259" key="1">
    <source>
        <dbReference type="PROSITE" id="PS50031"/>
    </source>
</evidence>